<protein>
    <submittedName>
        <fullName evidence="1">Uncharacterized protein</fullName>
    </submittedName>
</protein>
<dbReference type="Proteomes" id="UP000232003">
    <property type="component" value="Chromosome"/>
</dbReference>
<keyword evidence="2" id="KW-1185">Reference proteome</keyword>
<dbReference type="AlphaFoldDB" id="A0A2K8T269"/>
<organism evidence="1 2">
    <name type="scientific">Nostoc flagelliforme CCNUN1</name>
    <dbReference type="NCBI Taxonomy" id="2038116"/>
    <lineage>
        <taxon>Bacteria</taxon>
        <taxon>Bacillati</taxon>
        <taxon>Cyanobacteriota</taxon>
        <taxon>Cyanophyceae</taxon>
        <taxon>Nostocales</taxon>
        <taxon>Nostocaceae</taxon>
        <taxon>Nostoc</taxon>
    </lineage>
</organism>
<dbReference type="KEGG" id="nfl:COO91_07857"/>
<evidence type="ECO:0000313" key="1">
    <source>
        <dbReference type="EMBL" id="AUB41786.1"/>
    </source>
</evidence>
<gene>
    <name evidence="1" type="ORF">COO91_07857</name>
</gene>
<dbReference type="EMBL" id="CP024785">
    <property type="protein sequence ID" value="AUB41786.1"/>
    <property type="molecule type" value="Genomic_DNA"/>
</dbReference>
<reference evidence="1 2" key="1">
    <citation type="submission" date="2017-11" db="EMBL/GenBank/DDBJ databases">
        <title>Complete genome of a free-living desiccation-tolerant cyanobacterium and its photosynthetic adaptation to extreme terrestrial habitat.</title>
        <authorList>
            <person name="Shang J."/>
        </authorList>
    </citation>
    <scope>NUCLEOTIDE SEQUENCE [LARGE SCALE GENOMIC DNA]</scope>
    <source>
        <strain evidence="1 2">CCNUN1</strain>
    </source>
</reference>
<proteinExistence type="predicted"/>
<name>A0A2K8T269_9NOSO</name>
<evidence type="ECO:0000313" key="2">
    <source>
        <dbReference type="Proteomes" id="UP000232003"/>
    </source>
</evidence>
<sequence length="39" mass="4609">MLLDWEKNYKKVSQAKGLLKHKKEAMLAHLDAVRQEWDG</sequence>
<accession>A0A2K8T269</accession>